<name>A0A4R6RBZ6_9HYPH</name>
<accession>A0A4R6RBZ6</accession>
<protein>
    <submittedName>
        <fullName evidence="2">Uncharacterized protein</fullName>
    </submittedName>
</protein>
<keyword evidence="1" id="KW-0472">Membrane</keyword>
<sequence length="142" mass="15018">MRPIVLGLGLTALAIWSAFAYVVHLVVDVLGGYGAANADLLPVPPEWVVLLSDALRVATGVGGPLVVAVWTIGAAVIALVTIIGVVVAGRIGRRDKALLAPDPRLPHLDAAYHRDRAAARHRTGLAIGETIGRLLRGRRYLR</sequence>
<proteinExistence type="predicted"/>
<dbReference type="Proteomes" id="UP000294547">
    <property type="component" value="Unassembled WGS sequence"/>
</dbReference>
<evidence type="ECO:0000313" key="2">
    <source>
        <dbReference type="EMBL" id="TDP83197.1"/>
    </source>
</evidence>
<organism evidence="2 3">
    <name type="scientific">Oharaeibacter diazotrophicus</name>
    <dbReference type="NCBI Taxonomy" id="1920512"/>
    <lineage>
        <taxon>Bacteria</taxon>
        <taxon>Pseudomonadati</taxon>
        <taxon>Pseudomonadota</taxon>
        <taxon>Alphaproteobacteria</taxon>
        <taxon>Hyphomicrobiales</taxon>
        <taxon>Pleomorphomonadaceae</taxon>
        <taxon>Oharaeibacter</taxon>
    </lineage>
</organism>
<comment type="caution">
    <text evidence="2">The sequence shown here is derived from an EMBL/GenBank/DDBJ whole genome shotgun (WGS) entry which is preliminary data.</text>
</comment>
<evidence type="ECO:0000256" key="1">
    <source>
        <dbReference type="SAM" id="Phobius"/>
    </source>
</evidence>
<dbReference type="AlphaFoldDB" id="A0A4R6RBZ6"/>
<reference evidence="2 3" key="1">
    <citation type="submission" date="2019-03" db="EMBL/GenBank/DDBJ databases">
        <title>Genomic Encyclopedia of Type Strains, Phase IV (KMG-IV): sequencing the most valuable type-strain genomes for metagenomic binning, comparative biology and taxonomic classification.</title>
        <authorList>
            <person name="Goeker M."/>
        </authorList>
    </citation>
    <scope>NUCLEOTIDE SEQUENCE [LARGE SCALE GENOMIC DNA]</scope>
    <source>
        <strain evidence="2 3">DSM 102969</strain>
    </source>
</reference>
<evidence type="ECO:0000313" key="3">
    <source>
        <dbReference type="Proteomes" id="UP000294547"/>
    </source>
</evidence>
<gene>
    <name evidence="2" type="ORF">EDD54_3154</name>
</gene>
<feature type="transmembrane region" description="Helical" evidence="1">
    <location>
        <begin position="65"/>
        <end position="88"/>
    </location>
</feature>
<dbReference type="EMBL" id="SNXY01000009">
    <property type="protein sequence ID" value="TDP83197.1"/>
    <property type="molecule type" value="Genomic_DNA"/>
</dbReference>
<keyword evidence="1" id="KW-0812">Transmembrane</keyword>
<dbReference type="RefSeq" id="WP_126537940.1">
    <property type="nucleotide sequence ID" value="NZ_BSPM01000009.1"/>
</dbReference>
<keyword evidence="1" id="KW-1133">Transmembrane helix</keyword>
<keyword evidence="3" id="KW-1185">Reference proteome</keyword>